<dbReference type="InterPro" id="IPR054722">
    <property type="entry name" value="PolX-like_BBD"/>
</dbReference>
<dbReference type="InterPro" id="IPR043502">
    <property type="entry name" value="DNA/RNA_pol_sf"/>
</dbReference>
<feature type="region of interest" description="Disordered" evidence="7">
    <location>
        <begin position="1042"/>
        <end position="1096"/>
    </location>
</feature>
<dbReference type="Pfam" id="PF13976">
    <property type="entry name" value="gag_pre-integrs"/>
    <property type="match status" value="1"/>
</dbReference>
<reference evidence="10" key="2">
    <citation type="submission" date="2022-01" db="EMBL/GenBank/DDBJ databases">
        <authorList>
            <person name="Yamashiro T."/>
            <person name="Shiraishi A."/>
            <person name="Satake H."/>
            <person name="Nakayama K."/>
        </authorList>
    </citation>
    <scope>NUCLEOTIDE SEQUENCE</scope>
</reference>
<evidence type="ECO:0000256" key="4">
    <source>
        <dbReference type="ARBA" id="ARBA00022801"/>
    </source>
</evidence>
<dbReference type="PROSITE" id="PS50994">
    <property type="entry name" value="INTEGRASE"/>
    <property type="match status" value="1"/>
</dbReference>
<feature type="compositionally biased region" description="Basic and acidic residues" evidence="7">
    <location>
        <begin position="1056"/>
        <end position="1085"/>
    </location>
</feature>
<dbReference type="Gene3D" id="3.30.420.10">
    <property type="entry name" value="Ribonuclease H-like superfamily/Ribonuclease H"/>
    <property type="match status" value="1"/>
</dbReference>
<dbReference type="InterPro" id="IPR036875">
    <property type="entry name" value="Znf_CCHC_sf"/>
</dbReference>
<keyword evidence="3" id="KW-0064">Aspartyl protease</keyword>
<dbReference type="InterPro" id="IPR013103">
    <property type="entry name" value="RVT_2"/>
</dbReference>
<evidence type="ECO:0000259" key="8">
    <source>
        <dbReference type="PROSITE" id="PS50158"/>
    </source>
</evidence>
<protein>
    <submittedName>
        <fullName evidence="10">Ribonuclease H-like domain-containing protein</fullName>
    </submittedName>
</protein>
<accession>A0ABQ5JDR0</accession>
<organism evidence="10 11">
    <name type="scientific">Tanacetum coccineum</name>
    <dbReference type="NCBI Taxonomy" id="301880"/>
    <lineage>
        <taxon>Eukaryota</taxon>
        <taxon>Viridiplantae</taxon>
        <taxon>Streptophyta</taxon>
        <taxon>Embryophyta</taxon>
        <taxon>Tracheophyta</taxon>
        <taxon>Spermatophyta</taxon>
        <taxon>Magnoliopsida</taxon>
        <taxon>eudicotyledons</taxon>
        <taxon>Gunneridae</taxon>
        <taxon>Pentapetalae</taxon>
        <taxon>asterids</taxon>
        <taxon>campanulids</taxon>
        <taxon>Asterales</taxon>
        <taxon>Asteraceae</taxon>
        <taxon>Asteroideae</taxon>
        <taxon>Anthemideae</taxon>
        <taxon>Anthemidinae</taxon>
        <taxon>Tanacetum</taxon>
    </lineage>
</organism>
<dbReference type="Pfam" id="PF00665">
    <property type="entry name" value="rve"/>
    <property type="match status" value="1"/>
</dbReference>
<sequence>MRKKQYFLMTDYALWEVIVNKDSPPPKRTVDGVEQTYPPTTAKEKLVRKNELKARDTLFEGNKESKKTQKTLLKQQYENFNGSSSKGLDQTYDRLQKLIIQLEILGETISQEDTNLKFLRSLPSEWKTHTLIWRNKPDLDTLSMDDLYINLKIYENKVKGSSSSNQNSQNVAFVSSNNSSISNQAYDSNSVNTDSMSNDINVDDLEDMDLKRQMAILTMRARRFLNKTRRKINANGYETIGFKKSKVECYNCHKRGYFARECKALKENRNREPVRRNVIVETTETKALVAQDGLGYDWSDQAEERPTNFALMAYTSLGSSSSSSSDFEVSTCSKSCLKSYETLKEHYDNLTKDFNKSQLNVGVYKAGLESVEARLDVYKKNESLERNLKKAEKERDDLKLTLEKFGNSSKNLSKLLKIQENDRYKTSEGYHVVPPPYTGNFMPPKYDFVLADEEEYDENETEFKSKQRKPSLAKIEFVKFNEHVKTPRESVKKVENKKQVKYPRKNSQSPRAAVSVNTARPINIAYPRPTVNSARTTSNVFNRAHSHVIRPFNNSTTNKNSNLKEKVNTVKGNVTTAGPIAAVSDNKGNEANVVKASACWVWRPKQKVLEHIFRHNGASINFKRFYYDDAQGRSKHITENKSYLTDYEEIDGGFVAFGGDPKGGRITGKGKISTGKLDFKDVYFVKELKFNLFSVSQMCDKKNSVLFTDIECVVLSPDFKLLDENHVLLRVPRKDNMYSVDLKNIVPSGGLTCLFAKATLDESNLWHRRLGHINFKTMNKLVRGNLVRGLPSKIFENNHTCVACQKGKQHKASCKTKTVSSINQPLQMLHMDLFGPTFIKSLMKKMYCLVVIDDYSRFSWVFFLATKDETSEILKTFITGIENLIDLKVKVIRCDNRTEFKNKVMNQFCEMKGIKREFSVARTPQQNGVAERKNRTLIEAARFMLADSKLLTTFYAKAVNTACYVQNKVLVINPHNKTPYERFLGRKPALSFIRPFGCPVTILNTLDHLGTKENIDAGQDGKKIVPDQEYILLPLLTSNPSLSKSLKNSPDAGFKPSREEEKMDSKHPENKDSEVPNTKDPRVNQEQDANVNNTNNINTVCPTVNVADIENNVVDENIIYRCIDDPNIPNLEKIVYFDDDEEVGAEADMNNLATTVPVSPVPTTRVHEDHPLKQIIGDIHLAPQTRRMTNNVTEHVELKRNKKDDRGIVVRNKARLVAQGYTQEEGIDYDEFFALVARIEAIRLFLAYASFMNLIVYQMDVKSAFLYGIIEEEVYVCQPLGFEDPEFPNKVYNVENDLYGLHQAPRAWYETLSTYLLENGFRRGTIDKTLFIKKDKDDILLVQVYVDDTIFGSTKKSLCTEFEQMMHKRFQMSSIGELTLFLGLQVKQKDDGIFISQDKYVADILKKFDFATMKTVSTLMETNKALLKDKEVVDVDVHLYRSMIRSLMYLTASRPDTMFAMTSNLRKPLSY</sequence>
<evidence type="ECO:0000259" key="9">
    <source>
        <dbReference type="PROSITE" id="PS50994"/>
    </source>
</evidence>
<dbReference type="SUPFAM" id="SSF57756">
    <property type="entry name" value="Retrovirus zinc finger-like domains"/>
    <property type="match status" value="1"/>
</dbReference>
<keyword evidence="5" id="KW-0863">Zinc-finger</keyword>
<keyword evidence="11" id="KW-1185">Reference proteome</keyword>
<name>A0ABQ5JDR0_9ASTR</name>
<dbReference type="InterPro" id="IPR039537">
    <property type="entry name" value="Retrotran_Ty1/copia-like"/>
</dbReference>
<evidence type="ECO:0000256" key="2">
    <source>
        <dbReference type="ARBA" id="ARBA00022723"/>
    </source>
</evidence>
<evidence type="ECO:0000313" key="11">
    <source>
        <dbReference type="Proteomes" id="UP001151760"/>
    </source>
</evidence>
<evidence type="ECO:0000256" key="5">
    <source>
        <dbReference type="PROSITE-ProRule" id="PRU00047"/>
    </source>
</evidence>
<dbReference type="InterPro" id="IPR036397">
    <property type="entry name" value="RNaseH_sf"/>
</dbReference>
<dbReference type="SUPFAM" id="SSF53098">
    <property type="entry name" value="Ribonuclease H-like"/>
    <property type="match status" value="1"/>
</dbReference>
<dbReference type="InterPro" id="IPR012337">
    <property type="entry name" value="RNaseH-like_sf"/>
</dbReference>
<dbReference type="InterPro" id="IPR001584">
    <property type="entry name" value="Integrase_cat-core"/>
</dbReference>
<dbReference type="InterPro" id="IPR025724">
    <property type="entry name" value="GAG-pre-integrase_dom"/>
</dbReference>
<dbReference type="PANTHER" id="PTHR42648:SF32">
    <property type="entry name" value="RIBONUCLEASE H-LIKE DOMAIN, GAG-PRE-INTEGRASE DOMAIN PROTEIN-RELATED"/>
    <property type="match status" value="1"/>
</dbReference>
<evidence type="ECO:0000256" key="3">
    <source>
        <dbReference type="ARBA" id="ARBA00022750"/>
    </source>
</evidence>
<evidence type="ECO:0000313" key="10">
    <source>
        <dbReference type="EMBL" id="GJU10444.1"/>
    </source>
</evidence>
<feature type="domain" description="CCHC-type" evidence="8">
    <location>
        <begin position="249"/>
        <end position="263"/>
    </location>
</feature>
<evidence type="ECO:0000256" key="6">
    <source>
        <dbReference type="SAM" id="Coils"/>
    </source>
</evidence>
<feature type="domain" description="Integrase catalytic" evidence="9">
    <location>
        <begin position="821"/>
        <end position="987"/>
    </location>
</feature>
<evidence type="ECO:0000256" key="7">
    <source>
        <dbReference type="SAM" id="MobiDB-lite"/>
    </source>
</evidence>
<dbReference type="SUPFAM" id="SSF56672">
    <property type="entry name" value="DNA/RNA polymerases"/>
    <property type="match status" value="1"/>
</dbReference>
<gene>
    <name evidence="10" type="ORF">Tco_1132840</name>
</gene>
<dbReference type="Pfam" id="PF14223">
    <property type="entry name" value="Retrotran_gag_2"/>
    <property type="match status" value="1"/>
</dbReference>
<comment type="caution">
    <text evidence="10">The sequence shown here is derived from an EMBL/GenBank/DDBJ whole genome shotgun (WGS) entry which is preliminary data.</text>
</comment>
<proteinExistence type="predicted"/>
<dbReference type="Pfam" id="PF07727">
    <property type="entry name" value="RVT_2"/>
    <property type="match status" value="1"/>
</dbReference>
<dbReference type="PROSITE" id="PS50158">
    <property type="entry name" value="ZF_CCHC"/>
    <property type="match status" value="1"/>
</dbReference>
<dbReference type="EMBL" id="BQNB010021826">
    <property type="protein sequence ID" value="GJU10444.1"/>
    <property type="molecule type" value="Genomic_DNA"/>
</dbReference>
<dbReference type="PANTHER" id="PTHR42648">
    <property type="entry name" value="TRANSPOSASE, PUTATIVE-RELATED"/>
    <property type="match status" value="1"/>
</dbReference>
<feature type="coiled-coil region" evidence="6">
    <location>
        <begin position="374"/>
        <end position="408"/>
    </location>
</feature>
<keyword evidence="2" id="KW-0479">Metal-binding</keyword>
<keyword evidence="4" id="KW-0378">Hydrolase</keyword>
<keyword evidence="6" id="KW-0175">Coiled coil</keyword>
<dbReference type="InterPro" id="IPR001878">
    <property type="entry name" value="Znf_CCHC"/>
</dbReference>
<dbReference type="Pfam" id="PF22936">
    <property type="entry name" value="Pol_BBD"/>
    <property type="match status" value="1"/>
</dbReference>
<keyword evidence="5" id="KW-0862">Zinc</keyword>
<evidence type="ECO:0000256" key="1">
    <source>
        <dbReference type="ARBA" id="ARBA00022670"/>
    </source>
</evidence>
<dbReference type="Proteomes" id="UP001151760">
    <property type="component" value="Unassembled WGS sequence"/>
</dbReference>
<reference evidence="10" key="1">
    <citation type="journal article" date="2022" name="Int. J. Mol. Sci.">
        <title>Draft Genome of Tanacetum Coccineum: Genomic Comparison of Closely Related Tanacetum-Family Plants.</title>
        <authorList>
            <person name="Yamashiro T."/>
            <person name="Shiraishi A."/>
            <person name="Nakayama K."/>
            <person name="Satake H."/>
        </authorList>
    </citation>
    <scope>NUCLEOTIDE SEQUENCE</scope>
</reference>
<keyword evidence="1" id="KW-0645">Protease</keyword>